<protein>
    <submittedName>
        <fullName evidence="8">rRNA-processing protein EBP2</fullName>
    </submittedName>
</protein>
<dbReference type="PANTHER" id="PTHR13028">
    <property type="entry name" value="RRNA PROCESSING PROTEIN EBNA1-BINDING PROTEIN-RELATED"/>
    <property type="match status" value="1"/>
</dbReference>
<dbReference type="PANTHER" id="PTHR13028:SF0">
    <property type="entry name" value="RRNA-PROCESSING PROTEIN EBP2-RELATED"/>
    <property type="match status" value="1"/>
</dbReference>
<dbReference type="GO" id="GO:0005730">
    <property type="term" value="C:nucleolus"/>
    <property type="evidence" value="ECO:0007669"/>
    <property type="project" value="UniProtKB-SubCell"/>
</dbReference>
<feature type="compositionally biased region" description="Basic and acidic residues" evidence="7">
    <location>
        <begin position="131"/>
        <end position="154"/>
    </location>
</feature>
<evidence type="ECO:0000256" key="5">
    <source>
        <dbReference type="ARBA" id="ARBA00023242"/>
    </source>
</evidence>
<dbReference type="InterPro" id="IPR008610">
    <property type="entry name" value="Ebp2"/>
</dbReference>
<dbReference type="Proteomes" id="UP000078576">
    <property type="component" value="Unassembled WGS sequence"/>
</dbReference>
<feature type="compositionally biased region" description="Acidic residues" evidence="7">
    <location>
        <begin position="155"/>
        <end position="187"/>
    </location>
</feature>
<evidence type="ECO:0000256" key="2">
    <source>
        <dbReference type="ARBA" id="ARBA00007336"/>
    </source>
</evidence>
<proteinExistence type="inferred from homology"/>
<feature type="compositionally biased region" description="Acidic residues" evidence="7">
    <location>
        <begin position="49"/>
        <end position="95"/>
    </location>
</feature>
<feature type="region of interest" description="Disordered" evidence="7">
    <location>
        <begin position="355"/>
        <end position="470"/>
    </location>
</feature>
<feature type="compositionally biased region" description="Basic residues" evidence="7">
    <location>
        <begin position="451"/>
        <end position="470"/>
    </location>
</feature>
<reference evidence="9" key="1">
    <citation type="submission" date="2014-12" db="EMBL/GenBank/DDBJ databases">
        <title>Genome Sequence of Valsa Canker Pathogens Uncovers a Specific Adaption of Colonization on Woody Bark.</title>
        <authorList>
            <person name="Yin Z."/>
            <person name="Liu H."/>
            <person name="Gao X."/>
            <person name="Li Z."/>
            <person name="Song N."/>
            <person name="Ke X."/>
            <person name="Dai Q."/>
            <person name="Wu Y."/>
            <person name="Sun Y."/>
            <person name="Xu J.-R."/>
            <person name="Kang Z.K."/>
            <person name="Wang L."/>
            <person name="Huang L."/>
        </authorList>
    </citation>
    <scope>NUCLEOTIDE SEQUENCE [LARGE SCALE GENOMIC DNA]</scope>
    <source>
        <strain evidence="9">SXYL134</strain>
    </source>
</reference>
<dbReference type="EMBL" id="KN714706">
    <property type="protein sequence ID" value="KUI57904.1"/>
    <property type="molecule type" value="Genomic_DNA"/>
</dbReference>
<keyword evidence="4 6" id="KW-0175">Coiled coil</keyword>
<comment type="similarity">
    <text evidence="2">Belongs to the EBP2 family.</text>
</comment>
<organism evidence="8 9">
    <name type="scientific">Cytospora mali</name>
    <name type="common">Apple Valsa canker fungus</name>
    <name type="synonym">Valsa mali</name>
    <dbReference type="NCBI Taxonomy" id="578113"/>
    <lineage>
        <taxon>Eukaryota</taxon>
        <taxon>Fungi</taxon>
        <taxon>Dikarya</taxon>
        <taxon>Ascomycota</taxon>
        <taxon>Pezizomycotina</taxon>
        <taxon>Sordariomycetes</taxon>
        <taxon>Sordariomycetidae</taxon>
        <taxon>Diaporthales</taxon>
        <taxon>Cytosporaceae</taxon>
        <taxon>Cytospora</taxon>
    </lineage>
</organism>
<dbReference type="GO" id="GO:0042802">
    <property type="term" value="F:identical protein binding"/>
    <property type="evidence" value="ECO:0007669"/>
    <property type="project" value="EnsemblFungi"/>
</dbReference>
<keyword evidence="5" id="KW-0539">Nucleus</keyword>
<sequence length="470" mass="52457">MAPRSKLKVALAKEKGLTDMKLKQIRDKKKHKAVVKDKRKKGLLPEPSKEEDSEEDDEDYEDEEDDESDEAAEAMFDVEAEETDDDEDDSDEEEERGAMTAAAMMNESDSDSESEVDMEEKIIRPKKSILKKGETQPKKAPAEKKKNKKEKKDGDDEEEDDDDEQEDDEDSDIALSDLEDMPEDDREDLYVKTRLTINNQPALLAALKRISIPKDASVPFVTHQTVLSSEPTASKIEDISDDLNRELQLYAQSLEAAKRARAALRAEGAPFSRPKDYFAEMVKDDGHMQKVKDKLVQEATNKKASAEARKLRDLKKFGKQVQVAKLQERQKEKKDTLEKIKSLKKISRHGYTNKLPPLLTERAENGGEVGTTEADLFDVAVDSELNKPGKRSRDDQGGRAGNNKRAKKDAKFGFGGKKRHGKSGDATSSGDLTGFSAKRMKGQASGPAKPKPYKAARMGKSKRKAAAGKR</sequence>
<name>A0A194V1W2_CYTMA</name>
<dbReference type="GO" id="GO:0034399">
    <property type="term" value="C:nuclear periphery"/>
    <property type="evidence" value="ECO:0007669"/>
    <property type="project" value="EnsemblFungi"/>
</dbReference>
<dbReference type="Pfam" id="PF05890">
    <property type="entry name" value="Ebp2"/>
    <property type="match status" value="1"/>
</dbReference>
<keyword evidence="3" id="KW-0690">Ribosome biogenesis</keyword>
<dbReference type="OrthoDB" id="443772at2759"/>
<comment type="subcellular location">
    <subcellularLocation>
        <location evidence="1">Nucleus</location>
        <location evidence="1">Nucleolus</location>
    </subcellularLocation>
</comment>
<evidence type="ECO:0000313" key="8">
    <source>
        <dbReference type="EMBL" id="KUI57904.1"/>
    </source>
</evidence>
<feature type="compositionally biased region" description="Acidic residues" evidence="7">
    <location>
        <begin position="108"/>
        <end position="118"/>
    </location>
</feature>
<keyword evidence="9" id="KW-1185">Reference proteome</keyword>
<gene>
    <name evidence="8" type="ORF">VP1G_05239</name>
</gene>
<evidence type="ECO:0000256" key="7">
    <source>
        <dbReference type="SAM" id="MobiDB-lite"/>
    </source>
</evidence>
<feature type="region of interest" description="Disordered" evidence="7">
    <location>
        <begin position="22"/>
        <end position="187"/>
    </location>
</feature>
<dbReference type="GO" id="GO:0006364">
    <property type="term" value="P:rRNA processing"/>
    <property type="evidence" value="ECO:0007669"/>
    <property type="project" value="EnsemblFungi"/>
</dbReference>
<feature type="compositionally biased region" description="Basic and acidic residues" evidence="7">
    <location>
        <begin position="384"/>
        <end position="397"/>
    </location>
</feature>
<dbReference type="GO" id="GO:0042273">
    <property type="term" value="P:ribosomal large subunit biogenesis"/>
    <property type="evidence" value="ECO:0007669"/>
    <property type="project" value="EnsemblFungi"/>
</dbReference>
<evidence type="ECO:0000313" key="9">
    <source>
        <dbReference type="Proteomes" id="UP000078576"/>
    </source>
</evidence>
<evidence type="ECO:0000256" key="4">
    <source>
        <dbReference type="ARBA" id="ARBA00023054"/>
    </source>
</evidence>
<accession>A0A194V1W2</accession>
<dbReference type="GO" id="GO:0030687">
    <property type="term" value="C:preribosome, large subunit precursor"/>
    <property type="evidence" value="ECO:0007669"/>
    <property type="project" value="EnsemblFungi"/>
</dbReference>
<dbReference type="AlphaFoldDB" id="A0A194V1W2"/>
<dbReference type="GO" id="GO:0000280">
    <property type="term" value="P:nuclear division"/>
    <property type="evidence" value="ECO:0007669"/>
    <property type="project" value="EnsemblFungi"/>
</dbReference>
<feature type="coiled-coil region" evidence="6">
    <location>
        <begin position="240"/>
        <end position="267"/>
    </location>
</feature>
<evidence type="ECO:0000256" key="6">
    <source>
        <dbReference type="SAM" id="Coils"/>
    </source>
</evidence>
<dbReference type="STRING" id="694573.A0A194V1W2"/>
<feature type="compositionally biased region" description="Basic residues" evidence="7">
    <location>
        <begin position="26"/>
        <end position="42"/>
    </location>
</feature>
<evidence type="ECO:0000256" key="1">
    <source>
        <dbReference type="ARBA" id="ARBA00004604"/>
    </source>
</evidence>
<evidence type="ECO:0000256" key="3">
    <source>
        <dbReference type="ARBA" id="ARBA00022517"/>
    </source>
</evidence>